<dbReference type="PANTHER" id="PTHR30614">
    <property type="entry name" value="MEMBRANE COMPONENT OF AMINO ACID ABC TRANSPORTER"/>
    <property type="match status" value="1"/>
</dbReference>
<dbReference type="InterPro" id="IPR035906">
    <property type="entry name" value="MetI-like_sf"/>
</dbReference>
<feature type="transmembrane region" description="Helical" evidence="7">
    <location>
        <begin position="239"/>
        <end position="262"/>
    </location>
</feature>
<name>A0ABW1NNJ1_9ACTN</name>
<evidence type="ECO:0000256" key="6">
    <source>
        <dbReference type="ARBA" id="ARBA00023136"/>
    </source>
</evidence>
<dbReference type="RefSeq" id="WP_380757906.1">
    <property type="nucleotide sequence ID" value="NZ_JBHSRF010000046.1"/>
</dbReference>
<evidence type="ECO:0000256" key="1">
    <source>
        <dbReference type="ARBA" id="ARBA00004651"/>
    </source>
</evidence>
<keyword evidence="6 7" id="KW-0472">Membrane</keyword>
<evidence type="ECO:0000313" key="9">
    <source>
        <dbReference type="EMBL" id="MFC6084636.1"/>
    </source>
</evidence>
<proteinExistence type="inferred from homology"/>
<evidence type="ECO:0000256" key="7">
    <source>
        <dbReference type="RuleBase" id="RU363032"/>
    </source>
</evidence>
<evidence type="ECO:0000313" key="10">
    <source>
        <dbReference type="Proteomes" id="UP001596137"/>
    </source>
</evidence>
<dbReference type="PROSITE" id="PS50928">
    <property type="entry name" value="ABC_TM1"/>
    <property type="match status" value="1"/>
</dbReference>
<keyword evidence="2 7" id="KW-0813">Transport</keyword>
<feature type="transmembrane region" description="Helical" evidence="7">
    <location>
        <begin position="65"/>
        <end position="90"/>
    </location>
</feature>
<feature type="transmembrane region" description="Helical" evidence="7">
    <location>
        <begin position="140"/>
        <end position="167"/>
    </location>
</feature>
<dbReference type="SUPFAM" id="SSF161098">
    <property type="entry name" value="MetI-like"/>
    <property type="match status" value="1"/>
</dbReference>
<comment type="similarity">
    <text evidence="7">Belongs to the binding-protein-dependent transport system permease family.</text>
</comment>
<feature type="domain" description="ABC transmembrane type-1" evidence="8">
    <location>
        <begin position="69"/>
        <end position="257"/>
    </location>
</feature>
<dbReference type="CDD" id="cd06261">
    <property type="entry name" value="TM_PBP2"/>
    <property type="match status" value="1"/>
</dbReference>
<comment type="caution">
    <text evidence="9">The sequence shown here is derived from an EMBL/GenBank/DDBJ whole genome shotgun (WGS) entry which is preliminary data.</text>
</comment>
<protein>
    <submittedName>
        <fullName evidence="9">Amino acid ABC transporter permease</fullName>
    </submittedName>
</protein>
<dbReference type="NCBIfam" id="TIGR01726">
    <property type="entry name" value="HEQRo_perm_3TM"/>
    <property type="match status" value="1"/>
</dbReference>
<dbReference type="Gene3D" id="1.10.3720.10">
    <property type="entry name" value="MetI-like"/>
    <property type="match status" value="1"/>
</dbReference>
<evidence type="ECO:0000256" key="5">
    <source>
        <dbReference type="ARBA" id="ARBA00022989"/>
    </source>
</evidence>
<gene>
    <name evidence="9" type="ORF">ACFP1K_25985</name>
</gene>
<sequence>MSTASVLYDVPGPRARLRNNVLTLLSAVVILGIGYLVVRGLADKGQFAGKLWEPFLRAEVWTGQIIPGLIATVQAALLSAVLALVFGMVFGLGRLSDHAWIRVPSGWVVEFFRAIPLLLLIFFVQFFPATASGYTVSVPAFAAVVIGLTLYNGSVLAEVFRAGVLAVPRGQSEAGFAIGLRKGGVMRLILLPQATTAMMPAIVSQMVVLLKDTALGWVIAYEELLNFGLKQIPANFGNLIPSAIVISLVYIAINMVLGYVAVRLERRSRRARRTAAAPVQAPAAIGVGGGSGMDAGGGGS</sequence>
<evidence type="ECO:0000256" key="4">
    <source>
        <dbReference type="ARBA" id="ARBA00022692"/>
    </source>
</evidence>
<evidence type="ECO:0000256" key="2">
    <source>
        <dbReference type="ARBA" id="ARBA00022448"/>
    </source>
</evidence>
<accession>A0ABW1NNJ1</accession>
<evidence type="ECO:0000259" key="8">
    <source>
        <dbReference type="PROSITE" id="PS50928"/>
    </source>
</evidence>
<reference evidence="10" key="1">
    <citation type="journal article" date="2019" name="Int. J. Syst. Evol. Microbiol.">
        <title>The Global Catalogue of Microorganisms (GCM) 10K type strain sequencing project: providing services to taxonomists for standard genome sequencing and annotation.</title>
        <authorList>
            <consortium name="The Broad Institute Genomics Platform"/>
            <consortium name="The Broad Institute Genome Sequencing Center for Infectious Disease"/>
            <person name="Wu L."/>
            <person name="Ma J."/>
        </authorList>
    </citation>
    <scope>NUCLEOTIDE SEQUENCE [LARGE SCALE GENOMIC DNA]</scope>
    <source>
        <strain evidence="10">JCM 30346</strain>
    </source>
</reference>
<comment type="subcellular location">
    <subcellularLocation>
        <location evidence="1 7">Cell membrane</location>
        <topology evidence="1 7">Multi-pass membrane protein</topology>
    </subcellularLocation>
</comment>
<dbReference type="InterPro" id="IPR010065">
    <property type="entry name" value="AA_ABC_transptr_permease_3TM"/>
</dbReference>
<dbReference type="Pfam" id="PF00528">
    <property type="entry name" value="BPD_transp_1"/>
    <property type="match status" value="1"/>
</dbReference>
<dbReference type="PANTHER" id="PTHR30614:SF21">
    <property type="entry name" value="AMINO ACID ABC TRANSPORTER PERMEASE"/>
    <property type="match status" value="1"/>
</dbReference>
<keyword evidence="5 7" id="KW-1133">Transmembrane helix</keyword>
<dbReference type="InterPro" id="IPR043429">
    <property type="entry name" value="ArtM/GltK/GlnP/TcyL/YhdX-like"/>
</dbReference>
<feature type="transmembrane region" description="Helical" evidence="7">
    <location>
        <begin position="188"/>
        <end position="208"/>
    </location>
</feature>
<dbReference type="EMBL" id="JBHSRF010000046">
    <property type="protein sequence ID" value="MFC6084636.1"/>
    <property type="molecule type" value="Genomic_DNA"/>
</dbReference>
<keyword evidence="3" id="KW-1003">Cell membrane</keyword>
<dbReference type="Proteomes" id="UP001596137">
    <property type="component" value="Unassembled WGS sequence"/>
</dbReference>
<evidence type="ECO:0000256" key="3">
    <source>
        <dbReference type="ARBA" id="ARBA00022475"/>
    </source>
</evidence>
<dbReference type="InterPro" id="IPR000515">
    <property type="entry name" value="MetI-like"/>
</dbReference>
<keyword evidence="4 7" id="KW-0812">Transmembrane</keyword>
<organism evidence="9 10">
    <name type="scientific">Sphaerisporangium aureirubrum</name>
    <dbReference type="NCBI Taxonomy" id="1544736"/>
    <lineage>
        <taxon>Bacteria</taxon>
        <taxon>Bacillati</taxon>
        <taxon>Actinomycetota</taxon>
        <taxon>Actinomycetes</taxon>
        <taxon>Streptosporangiales</taxon>
        <taxon>Streptosporangiaceae</taxon>
        <taxon>Sphaerisporangium</taxon>
    </lineage>
</organism>
<feature type="transmembrane region" description="Helical" evidence="7">
    <location>
        <begin position="111"/>
        <end position="128"/>
    </location>
</feature>
<feature type="transmembrane region" description="Helical" evidence="7">
    <location>
        <begin position="21"/>
        <end position="42"/>
    </location>
</feature>
<keyword evidence="10" id="KW-1185">Reference proteome</keyword>